<dbReference type="GO" id="GO:0005886">
    <property type="term" value="C:plasma membrane"/>
    <property type="evidence" value="ECO:0007669"/>
    <property type="project" value="UniProtKB-SubCell"/>
</dbReference>
<dbReference type="EMBL" id="PGCL01000001">
    <property type="protein sequence ID" value="TAJ45788.1"/>
    <property type="molecule type" value="Genomic_DNA"/>
</dbReference>
<evidence type="ECO:0000256" key="4">
    <source>
        <dbReference type="ARBA" id="ARBA00022781"/>
    </source>
</evidence>
<comment type="subunit">
    <text evidence="8">Has multiple subunits with at least A(3), B(3), C, D, E, F, H, I and proteolipid K(x).</text>
</comment>
<sequence length="192" mass="20776">MGLEAVVGDIKEKGRKEVAAIQAETQAGVKRILEEAQEQAAEIKQKANEEAERDVQRIVNQEVSAANLAVRREMLNAEKDTLSRVHDDTLAAIAGLPAEIHAQALRTLLPEAAAAIKGGVVYCNARDIPTVKEILAENKDLTEFSIGAPIDIDGGAVVESADGRMKIDQSYRTFLETVWESGLKDASDILFP</sequence>
<evidence type="ECO:0000256" key="3">
    <source>
        <dbReference type="ARBA" id="ARBA00022475"/>
    </source>
</evidence>
<evidence type="ECO:0000256" key="5">
    <source>
        <dbReference type="ARBA" id="ARBA00023065"/>
    </source>
</evidence>
<evidence type="ECO:0000256" key="6">
    <source>
        <dbReference type="ARBA" id="ARBA00023136"/>
    </source>
</evidence>
<protein>
    <recommendedName>
        <fullName evidence="8">A-type ATP synthase subunit E</fullName>
    </recommendedName>
</protein>
<keyword evidence="5 8" id="KW-0406">Ion transport</keyword>
<comment type="caution">
    <text evidence="10">The sequence shown here is derived from an EMBL/GenBank/DDBJ whole genome shotgun (WGS) entry which is preliminary data.</text>
</comment>
<accession>A0A483CSD2</accession>
<dbReference type="InterPro" id="IPR002842">
    <property type="entry name" value="ATPase_V1_Esu"/>
</dbReference>
<dbReference type="HAMAP" id="MF_00311">
    <property type="entry name" value="ATP_synth_E_arch"/>
    <property type="match status" value="1"/>
</dbReference>
<dbReference type="Gene3D" id="1.20.5.620">
    <property type="entry name" value="F1F0 ATP synthase subunit B, membrane domain"/>
    <property type="match status" value="1"/>
</dbReference>
<evidence type="ECO:0000256" key="1">
    <source>
        <dbReference type="ARBA" id="ARBA00005901"/>
    </source>
</evidence>
<dbReference type="OrthoDB" id="4691at2157"/>
<organism evidence="10 11">
    <name type="scientific">Methanofollis fontis</name>
    <dbReference type="NCBI Taxonomy" id="2052832"/>
    <lineage>
        <taxon>Archaea</taxon>
        <taxon>Methanobacteriati</taxon>
        <taxon>Methanobacteriota</taxon>
        <taxon>Stenosarchaea group</taxon>
        <taxon>Methanomicrobia</taxon>
        <taxon>Methanomicrobiales</taxon>
        <taxon>Methanomicrobiaceae</taxon>
        <taxon>Methanofollis</taxon>
    </lineage>
</organism>
<feature type="coiled-coil region" evidence="9">
    <location>
        <begin position="26"/>
        <end position="61"/>
    </location>
</feature>
<dbReference type="RefSeq" id="WP_130646154.1">
    <property type="nucleotide sequence ID" value="NZ_PGCL01000001.1"/>
</dbReference>
<comment type="similarity">
    <text evidence="1 8">Belongs to the V-ATPase E subunit family.</text>
</comment>
<dbReference type="GO" id="GO:0042777">
    <property type="term" value="P:proton motive force-driven plasma membrane ATP synthesis"/>
    <property type="evidence" value="ECO:0007669"/>
    <property type="project" value="UniProtKB-UniRule"/>
</dbReference>
<comment type="subcellular location">
    <subcellularLocation>
        <location evidence="8">Cell membrane</location>
        <topology evidence="8">Peripheral membrane protein</topology>
    </subcellularLocation>
</comment>
<evidence type="ECO:0000256" key="2">
    <source>
        <dbReference type="ARBA" id="ARBA00022448"/>
    </source>
</evidence>
<keyword evidence="6 8" id="KW-0472">Membrane</keyword>
<name>A0A483CSD2_9EURY</name>
<evidence type="ECO:0000256" key="9">
    <source>
        <dbReference type="SAM" id="Coils"/>
    </source>
</evidence>
<gene>
    <name evidence="8" type="primary">atpE</name>
    <name evidence="10" type="ORF">CUJ86_03510</name>
</gene>
<keyword evidence="4 8" id="KW-0375">Hydrogen ion transport</keyword>
<reference evidence="10 11" key="1">
    <citation type="submission" date="2017-11" db="EMBL/GenBank/DDBJ databases">
        <title>Isolation and Characterization of Methanofollis Species from Methane Seep Offshore SW Taiwan.</title>
        <authorList>
            <person name="Teng N.-H."/>
            <person name="Lai M.-C."/>
            <person name="Chen S.-C."/>
        </authorList>
    </citation>
    <scope>NUCLEOTIDE SEQUENCE [LARGE SCALE GENOMIC DNA]</scope>
    <source>
        <strain evidence="10 11">FWC-SCC2</strain>
    </source>
</reference>
<evidence type="ECO:0000313" key="10">
    <source>
        <dbReference type="EMBL" id="TAJ45788.1"/>
    </source>
</evidence>
<dbReference type="GO" id="GO:0046961">
    <property type="term" value="F:proton-transporting ATPase activity, rotational mechanism"/>
    <property type="evidence" value="ECO:0007669"/>
    <property type="project" value="InterPro"/>
</dbReference>
<dbReference type="Pfam" id="PF01991">
    <property type="entry name" value="vATP-synt_E"/>
    <property type="match status" value="1"/>
</dbReference>
<dbReference type="GO" id="GO:0033178">
    <property type="term" value="C:proton-transporting two-sector ATPase complex, catalytic domain"/>
    <property type="evidence" value="ECO:0007669"/>
    <property type="project" value="InterPro"/>
</dbReference>
<keyword evidence="3 8" id="KW-1003">Cell membrane</keyword>
<evidence type="ECO:0000256" key="7">
    <source>
        <dbReference type="ARBA" id="ARBA00023310"/>
    </source>
</evidence>
<keyword evidence="9" id="KW-0175">Coiled coil</keyword>
<keyword evidence="2 8" id="KW-0813">Transport</keyword>
<proteinExistence type="inferred from homology"/>
<dbReference type="Gene3D" id="3.30.2320.30">
    <property type="entry name" value="ATP synthase, E subunit, C-terminal"/>
    <property type="match status" value="1"/>
</dbReference>
<evidence type="ECO:0000256" key="8">
    <source>
        <dbReference type="HAMAP-Rule" id="MF_00311"/>
    </source>
</evidence>
<dbReference type="GO" id="GO:0005524">
    <property type="term" value="F:ATP binding"/>
    <property type="evidence" value="ECO:0007669"/>
    <property type="project" value="UniProtKB-UniRule"/>
</dbReference>
<evidence type="ECO:0000313" key="11">
    <source>
        <dbReference type="Proteomes" id="UP000292580"/>
    </source>
</evidence>
<dbReference type="Proteomes" id="UP000292580">
    <property type="component" value="Unassembled WGS sequence"/>
</dbReference>
<keyword evidence="7 8" id="KW-0066">ATP synthesis</keyword>
<comment type="function">
    <text evidence="8">Component of the A-type ATP synthase that produces ATP from ADP in the presence of a proton gradient across the membrane.</text>
</comment>
<dbReference type="GO" id="GO:0046933">
    <property type="term" value="F:proton-transporting ATP synthase activity, rotational mechanism"/>
    <property type="evidence" value="ECO:0007669"/>
    <property type="project" value="UniProtKB-UniRule"/>
</dbReference>
<keyword evidence="11" id="KW-1185">Reference proteome</keyword>
<dbReference type="InterPro" id="IPR038495">
    <property type="entry name" value="ATPase_E_C"/>
</dbReference>
<dbReference type="SUPFAM" id="SSF160527">
    <property type="entry name" value="V-type ATPase subunit E-like"/>
    <property type="match status" value="1"/>
</dbReference>
<dbReference type="AlphaFoldDB" id="A0A483CSD2"/>